<evidence type="ECO:0000313" key="5">
    <source>
        <dbReference type="EMBL" id="RKX70622.1"/>
    </source>
</evidence>
<sequence>MWLFAQTPYNVEKYTAYELRQLDAKNIYPVAGGVYFKGNKADMMYINYNIRTANRILWTIEKFPWKDEKDLYEKVNNISWERLFAPTNSMVLYHNTDTKYIRDSRMLSLISKDAICDRFRIKRGFRPNISKNNPDIRIFITINKGICYIALDTSGNSLNFRGYRKRSIEAPLRETLAASLILSSGWNKKISFIDPMCGSGTIPIEAALFWSNTPPQILRKQYSFFNFSNFDKDLWDDIRKHSIMKIGNKGDLKIYAGDISDEYIKISKENAEMIGVSDMIHWHCAPFEKFIPPAKRGMIIMNIPYNKRLRISEKGKFYKMIKKSLVTNYSGYKAYILSGDVDSIKFIGLKPSSEQKFFNGPIEVKFIKYILKDDRERDR</sequence>
<evidence type="ECO:0000259" key="4">
    <source>
        <dbReference type="PROSITE" id="PS51165"/>
    </source>
</evidence>
<dbReference type="SMART" id="SM00981">
    <property type="entry name" value="THUMP"/>
    <property type="match status" value="1"/>
</dbReference>
<evidence type="ECO:0000256" key="1">
    <source>
        <dbReference type="ARBA" id="ARBA00022603"/>
    </source>
</evidence>
<dbReference type="InterPro" id="IPR000241">
    <property type="entry name" value="RlmKL-like_Mtase"/>
</dbReference>
<dbReference type="Pfam" id="PF02926">
    <property type="entry name" value="THUMP"/>
    <property type="match status" value="1"/>
</dbReference>
<dbReference type="SUPFAM" id="SSF53335">
    <property type="entry name" value="S-adenosyl-L-methionine-dependent methyltransferases"/>
    <property type="match status" value="1"/>
</dbReference>
<dbReference type="PANTHER" id="PTHR47313">
    <property type="entry name" value="RIBOSOMAL RNA LARGE SUBUNIT METHYLTRANSFERASE K/L"/>
    <property type="match status" value="1"/>
</dbReference>
<feature type="domain" description="THUMP" evidence="4">
    <location>
        <begin position="42"/>
        <end position="153"/>
    </location>
</feature>
<organism evidence="5 6">
    <name type="scientific">candidate division TA06 bacterium</name>
    <dbReference type="NCBI Taxonomy" id="2250710"/>
    <lineage>
        <taxon>Bacteria</taxon>
        <taxon>Bacteria division TA06</taxon>
    </lineage>
</organism>
<keyword evidence="2" id="KW-0808">Transferase</keyword>
<protein>
    <recommendedName>
        <fullName evidence="4">THUMP domain-containing protein</fullName>
    </recommendedName>
</protein>
<dbReference type="Pfam" id="PF22020">
    <property type="entry name" value="RlmL_1st"/>
    <property type="match status" value="1"/>
</dbReference>
<dbReference type="InterPro" id="IPR053943">
    <property type="entry name" value="RlmKL-like_Mtase_CS"/>
</dbReference>
<dbReference type="GO" id="GO:0070043">
    <property type="term" value="F:rRNA (guanine-N7-)-methyltransferase activity"/>
    <property type="evidence" value="ECO:0007669"/>
    <property type="project" value="TreeGrafter"/>
</dbReference>
<dbReference type="InterPro" id="IPR004114">
    <property type="entry name" value="THUMP_dom"/>
</dbReference>
<dbReference type="PROSITE" id="PS01261">
    <property type="entry name" value="UPF0020"/>
    <property type="match status" value="1"/>
</dbReference>
<keyword evidence="1" id="KW-0489">Methyltransferase</keyword>
<evidence type="ECO:0000256" key="2">
    <source>
        <dbReference type="ARBA" id="ARBA00022679"/>
    </source>
</evidence>
<proteinExistence type="predicted"/>
<evidence type="ECO:0000256" key="3">
    <source>
        <dbReference type="PROSITE-ProRule" id="PRU00529"/>
    </source>
</evidence>
<dbReference type="InterPro" id="IPR054170">
    <property type="entry name" value="RlmL_1st"/>
</dbReference>
<dbReference type="CDD" id="cd11715">
    <property type="entry name" value="THUMP_AdoMetMT"/>
    <property type="match status" value="1"/>
</dbReference>
<dbReference type="AlphaFoldDB" id="A0A660SJB0"/>
<dbReference type="Gene3D" id="3.40.50.150">
    <property type="entry name" value="Vaccinia Virus protein VP39"/>
    <property type="match status" value="1"/>
</dbReference>
<accession>A0A660SJB0</accession>
<dbReference type="InterPro" id="IPR029063">
    <property type="entry name" value="SAM-dependent_MTases_sf"/>
</dbReference>
<name>A0A660SJB0_UNCT6</name>
<dbReference type="PANTHER" id="PTHR47313:SF1">
    <property type="entry name" value="RIBOSOMAL RNA LARGE SUBUNIT METHYLTRANSFERASE K_L"/>
    <property type="match status" value="1"/>
</dbReference>
<keyword evidence="3" id="KW-0694">RNA-binding</keyword>
<reference evidence="5 6" key="1">
    <citation type="submission" date="2018-06" db="EMBL/GenBank/DDBJ databases">
        <title>Extensive metabolic versatility and redundancy in microbially diverse, dynamic hydrothermal sediments.</title>
        <authorList>
            <person name="Dombrowski N."/>
            <person name="Teske A."/>
            <person name="Baker B.J."/>
        </authorList>
    </citation>
    <scope>NUCLEOTIDE SEQUENCE [LARGE SCALE GENOMIC DNA]</scope>
    <source>
        <strain evidence="5">B10_G13</strain>
    </source>
</reference>
<dbReference type="Proteomes" id="UP000271125">
    <property type="component" value="Unassembled WGS sequence"/>
</dbReference>
<dbReference type="GO" id="GO:0008990">
    <property type="term" value="F:rRNA (guanine-N2-)-methyltransferase activity"/>
    <property type="evidence" value="ECO:0007669"/>
    <property type="project" value="TreeGrafter"/>
</dbReference>
<dbReference type="Gene3D" id="3.30.2130.30">
    <property type="match status" value="1"/>
</dbReference>
<dbReference type="EMBL" id="QNBD01000126">
    <property type="protein sequence ID" value="RKX70622.1"/>
    <property type="molecule type" value="Genomic_DNA"/>
</dbReference>
<gene>
    <name evidence="5" type="ORF">DRP43_03180</name>
</gene>
<comment type="caution">
    <text evidence="5">The sequence shown here is derived from an EMBL/GenBank/DDBJ whole genome shotgun (WGS) entry which is preliminary data.</text>
</comment>
<dbReference type="Pfam" id="PF01170">
    <property type="entry name" value="UPF0020"/>
    <property type="match status" value="1"/>
</dbReference>
<dbReference type="GO" id="GO:0003723">
    <property type="term" value="F:RNA binding"/>
    <property type="evidence" value="ECO:0007669"/>
    <property type="project" value="UniProtKB-UniRule"/>
</dbReference>
<evidence type="ECO:0000313" key="6">
    <source>
        <dbReference type="Proteomes" id="UP000271125"/>
    </source>
</evidence>
<dbReference type="PROSITE" id="PS51165">
    <property type="entry name" value="THUMP"/>
    <property type="match status" value="1"/>
</dbReference>